<gene>
    <name evidence="2" type="ORF">UFOPK1740_00357</name>
</gene>
<keyword evidence="1" id="KW-0472">Membrane</keyword>
<feature type="transmembrane region" description="Helical" evidence="1">
    <location>
        <begin position="259"/>
        <end position="281"/>
    </location>
</feature>
<dbReference type="Pfam" id="PF04657">
    <property type="entry name" value="DMT_YdcZ"/>
    <property type="match status" value="2"/>
</dbReference>
<feature type="transmembrane region" description="Helical" evidence="1">
    <location>
        <begin position="104"/>
        <end position="124"/>
    </location>
</feature>
<dbReference type="EMBL" id="CAEZTU010000009">
    <property type="protein sequence ID" value="CAB4572729.1"/>
    <property type="molecule type" value="Genomic_DNA"/>
</dbReference>
<reference evidence="2" key="1">
    <citation type="submission" date="2020-05" db="EMBL/GenBank/DDBJ databases">
        <authorList>
            <person name="Chiriac C."/>
            <person name="Salcher M."/>
            <person name="Ghai R."/>
            <person name="Kavagutti S V."/>
        </authorList>
    </citation>
    <scope>NUCLEOTIDE SEQUENCE</scope>
</reference>
<feature type="transmembrane region" description="Helical" evidence="1">
    <location>
        <begin position="167"/>
        <end position="188"/>
    </location>
</feature>
<keyword evidence="1" id="KW-0812">Transmembrane</keyword>
<evidence type="ECO:0000313" key="2">
    <source>
        <dbReference type="EMBL" id="CAB4572729.1"/>
    </source>
</evidence>
<name>A0A6J6EBQ0_9ZZZZ</name>
<dbReference type="PANTHER" id="PTHR34821">
    <property type="entry name" value="INNER MEMBRANE PROTEIN YDCZ"/>
    <property type="match status" value="1"/>
</dbReference>
<organism evidence="2">
    <name type="scientific">freshwater metagenome</name>
    <dbReference type="NCBI Taxonomy" id="449393"/>
    <lineage>
        <taxon>unclassified sequences</taxon>
        <taxon>metagenomes</taxon>
        <taxon>ecological metagenomes</taxon>
    </lineage>
</organism>
<dbReference type="PANTHER" id="PTHR34821:SF2">
    <property type="entry name" value="INNER MEMBRANE PROTEIN YDCZ"/>
    <property type="match status" value="1"/>
</dbReference>
<proteinExistence type="predicted"/>
<dbReference type="AlphaFoldDB" id="A0A6J6EBQ0"/>
<sequence>MCAIFLIEKASVPISITLAFIAGVAATLQAGISGQLAKELNDGIMAALVSNIGGTIFTALFLLNPNVRKQAKKLFKAVVSGNFAKWQLLGGVAGAVYISTASSTVSIIGTGLFTVVLVASQNVSGIIVDKFGFSSGAKRRITPKRALAVVIGIVAVLLSVSEFEGKILWLPILAVVIAGFAVTIQFALNGRVTKASNSQVSAFINFPMSMFAVLTVLIVMNLFGKNWNSWPDQWWLYSAGFLGAVVVFLAAATIRTLGVLLFGLASVAGQLITSIALDVILPNANINVGWALISGAGLMLLAVYLASDLR</sequence>
<dbReference type="InterPro" id="IPR006750">
    <property type="entry name" value="YdcZ"/>
</dbReference>
<dbReference type="GO" id="GO:0005886">
    <property type="term" value="C:plasma membrane"/>
    <property type="evidence" value="ECO:0007669"/>
    <property type="project" value="TreeGrafter"/>
</dbReference>
<evidence type="ECO:0000256" key="1">
    <source>
        <dbReference type="SAM" id="Phobius"/>
    </source>
</evidence>
<feature type="transmembrane region" description="Helical" evidence="1">
    <location>
        <begin position="12"/>
        <end position="32"/>
    </location>
</feature>
<feature type="transmembrane region" description="Helical" evidence="1">
    <location>
        <begin position="145"/>
        <end position="161"/>
    </location>
</feature>
<protein>
    <submittedName>
        <fullName evidence="2">Unannotated protein</fullName>
    </submittedName>
</protein>
<keyword evidence="1" id="KW-1133">Transmembrane helix</keyword>
<feature type="transmembrane region" description="Helical" evidence="1">
    <location>
        <begin position="287"/>
        <end position="306"/>
    </location>
</feature>
<feature type="transmembrane region" description="Helical" evidence="1">
    <location>
        <begin position="200"/>
        <end position="222"/>
    </location>
</feature>
<feature type="transmembrane region" description="Helical" evidence="1">
    <location>
        <begin position="75"/>
        <end position="98"/>
    </location>
</feature>
<feature type="transmembrane region" description="Helical" evidence="1">
    <location>
        <begin position="44"/>
        <end position="63"/>
    </location>
</feature>
<feature type="transmembrane region" description="Helical" evidence="1">
    <location>
        <begin position="234"/>
        <end position="252"/>
    </location>
</feature>
<accession>A0A6J6EBQ0</accession>